<keyword evidence="4" id="KW-1185">Reference proteome</keyword>
<feature type="domain" description="Nephrocystin 3-like N-terminal" evidence="2">
    <location>
        <begin position="13"/>
        <end position="179"/>
    </location>
</feature>
<dbReference type="Gene3D" id="3.40.50.300">
    <property type="entry name" value="P-loop containing nucleotide triphosphate hydrolases"/>
    <property type="match status" value="1"/>
</dbReference>
<dbReference type="InterPro" id="IPR056884">
    <property type="entry name" value="NPHP3-like_N"/>
</dbReference>
<dbReference type="PANTHER" id="PTHR10039:SF14">
    <property type="entry name" value="NACHT DOMAIN-CONTAINING PROTEIN"/>
    <property type="match status" value="1"/>
</dbReference>
<comment type="caution">
    <text evidence="3">The sequence shown here is derived from an EMBL/GenBank/DDBJ whole genome shotgun (WGS) entry which is preliminary data.</text>
</comment>
<dbReference type="InterPro" id="IPR027417">
    <property type="entry name" value="P-loop_NTPase"/>
</dbReference>
<dbReference type="AlphaFoldDB" id="A0A0B4GTW7"/>
<dbReference type="Pfam" id="PF24883">
    <property type="entry name" value="NPHP3_N"/>
    <property type="match status" value="1"/>
</dbReference>
<keyword evidence="1" id="KW-0677">Repeat</keyword>
<dbReference type="EMBL" id="AZNH01000024">
    <property type="protein sequence ID" value="KID86073.1"/>
    <property type="molecule type" value="Genomic_DNA"/>
</dbReference>
<name>A0A0B4GTW7_METGA</name>
<sequence length="246" mass="28042">MYRALFSTKEYEFFQGWDSTTEPENQLLWVRGETGVGKTMLLTGTVRALLPATAQDKSDPCFLSFYFFDHAKKGSNNAASALRTIIWLILVYQPDLCTHLTRKLDSTRRRHLNDPNDFLALSAIFYDMIEDERIAKTYIVVDVLDQCMSCNGQPGVDDVLALITKSLKLSKRIKWLVSSDESERFKSTFLNIGCRHVDLSQGLLGMDVAMHDYIAAKVRDLARTNKYDEELEEEVIRELHSASQGN</sequence>
<dbReference type="OrthoDB" id="4961336at2759"/>
<accession>A0A0B4GTW7</accession>
<evidence type="ECO:0000259" key="2">
    <source>
        <dbReference type="Pfam" id="PF24883"/>
    </source>
</evidence>
<evidence type="ECO:0000313" key="3">
    <source>
        <dbReference type="EMBL" id="KID86073.1"/>
    </source>
</evidence>
<reference evidence="3 4" key="1">
    <citation type="journal article" date="2014" name="Proc. Natl. Acad. Sci. U.S.A.">
        <title>Trajectory and genomic determinants of fungal-pathogen speciation and host adaptation.</title>
        <authorList>
            <person name="Hu X."/>
            <person name="Xiao G."/>
            <person name="Zheng P."/>
            <person name="Shang Y."/>
            <person name="Su Y."/>
            <person name="Zhang X."/>
            <person name="Liu X."/>
            <person name="Zhan S."/>
            <person name="St Leger R.J."/>
            <person name="Wang C."/>
        </authorList>
    </citation>
    <scope>NUCLEOTIDE SEQUENCE [LARGE SCALE GENOMIC DNA]</scope>
    <source>
        <strain evidence="3 4">ARSEF 977</strain>
    </source>
</reference>
<evidence type="ECO:0000313" key="4">
    <source>
        <dbReference type="Proteomes" id="UP000031192"/>
    </source>
</evidence>
<protein>
    <submittedName>
        <fullName evidence="3">Ribosome assembly protein 4 (RSA4)</fullName>
    </submittedName>
</protein>
<dbReference type="HOGENOM" id="CLU_1129284_0_0_1"/>
<gene>
    <name evidence="3" type="ORF">MGU_06765</name>
</gene>
<dbReference type="PANTHER" id="PTHR10039">
    <property type="entry name" value="AMELOGENIN"/>
    <property type="match status" value="1"/>
</dbReference>
<evidence type="ECO:0000256" key="1">
    <source>
        <dbReference type="ARBA" id="ARBA00022737"/>
    </source>
</evidence>
<proteinExistence type="predicted"/>
<organism evidence="3 4">
    <name type="scientific">Metarhizium guizhouense (strain ARSEF 977)</name>
    <dbReference type="NCBI Taxonomy" id="1276136"/>
    <lineage>
        <taxon>Eukaryota</taxon>
        <taxon>Fungi</taxon>
        <taxon>Dikarya</taxon>
        <taxon>Ascomycota</taxon>
        <taxon>Pezizomycotina</taxon>
        <taxon>Sordariomycetes</taxon>
        <taxon>Hypocreomycetidae</taxon>
        <taxon>Hypocreales</taxon>
        <taxon>Clavicipitaceae</taxon>
        <taxon>Metarhizium</taxon>
    </lineage>
</organism>
<dbReference type="Proteomes" id="UP000031192">
    <property type="component" value="Unassembled WGS sequence"/>
</dbReference>